<comment type="caution">
    <text evidence="7">The sequence shown here is derived from an EMBL/GenBank/DDBJ whole genome shotgun (WGS) entry which is preliminary data.</text>
</comment>
<dbReference type="GO" id="GO:0005886">
    <property type="term" value="C:plasma membrane"/>
    <property type="evidence" value="ECO:0007669"/>
    <property type="project" value="UniProtKB-SubCell"/>
</dbReference>
<dbReference type="Gene3D" id="1.10.3730.20">
    <property type="match status" value="1"/>
</dbReference>
<feature type="transmembrane region" description="Helical" evidence="6">
    <location>
        <begin position="102"/>
        <end position="120"/>
    </location>
</feature>
<proteinExistence type="predicted"/>
<dbReference type="Proteomes" id="UP000249081">
    <property type="component" value="Unassembled WGS sequence"/>
</dbReference>
<dbReference type="PANTHER" id="PTHR30561:SF9">
    <property type="entry name" value="4-AMINO-4-DEOXY-L-ARABINOSE-PHOSPHOUNDECAPRENOL FLIPPASE SUBUNIT ARNF-RELATED"/>
    <property type="match status" value="1"/>
</dbReference>
<evidence type="ECO:0000256" key="4">
    <source>
        <dbReference type="ARBA" id="ARBA00022989"/>
    </source>
</evidence>
<feature type="transmembrane region" description="Helical" evidence="6">
    <location>
        <begin position="76"/>
        <end position="96"/>
    </location>
</feature>
<dbReference type="GO" id="GO:0022857">
    <property type="term" value="F:transmembrane transporter activity"/>
    <property type="evidence" value="ECO:0007669"/>
    <property type="project" value="InterPro"/>
</dbReference>
<reference evidence="7 8" key="2">
    <citation type="submission" date="2018-06" db="EMBL/GenBank/DDBJ databases">
        <title>Metagenomic assembly of (sub)arctic Cyanobacteria and their associated microbiome from non-axenic cultures.</title>
        <authorList>
            <person name="Baurain D."/>
        </authorList>
    </citation>
    <scope>NUCLEOTIDE SEQUENCE [LARGE SCALE GENOMIC DNA]</scope>
    <source>
        <strain evidence="7">ULC041bin1</strain>
    </source>
</reference>
<evidence type="ECO:0000256" key="3">
    <source>
        <dbReference type="ARBA" id="ARBA00022692"/>
    </source>
</evidence>
<evidence type="ECO:0000256" key="5">
    <source>
        <dbReference type="ARBA" id="ARBA00023136"/>
    </source>
</evidence>
<evidence type="ECO:0000256" key="1">
    <source>
        <dbReference type="ARBA" id="ARBA00004651"/>
    </source>
</evidence>
<feature type="transmembrane region" description="Helical" evidence="6">
    <location>
        <begin position="43"/>
        <end position="69"/>
    </location>
</feature>
<sequence length="121" mass="12284">MTVQEFALLFVAVLASALGQLFLKLGALQLGQVTGANAIGHILSIATTPALVAGLMAYGVGAILYILVLTRVELSVAAPAAAMIYLASVIIGAVVFKESLSFGRLAGLGLIMSGVVLVATR</sequence>
<evidence type="ECO:0000313" key="7">
    <source>
        <dbReference type="EMBL" id="PZO42241.1"/>
    </source>
</evidence>
<comment type="subcellular location">
    <subcellularLocation>
        <location evidence="1">Cell membrane</location>
        <topology evidence="1">Multi-pass membrane protein</topology>
    </subcellularLocation>
</comment>
<organism evidence="7 8">
    <name type="scientific">Shackletoniella antarctica</name>
    <dbReference type="NCBI Taxonomy" id="268115"/>
    <lineage>
        <taxon>Bacteria</taxon>
        <taxon>Bacillati</taxon>
        <taxon>Cyanobacteriota</taxon>
        <taxon>Cyanophyceae</taxon>
        <taxon>Oculatellales</taxon>
        <taxon>Oculatellaceae</taxon>
        <taxon>Shackletoniella</taxon>
    </lineage>
</organism>
<dbReference type="SUPFAM" id="SSF103481">
    <property type="entry name" value="Multidrug resistance efflux transporter EmrE"/>
    <property type="match status" value="1"/>
</dbReference>
<dbReference type="PANTHER" id="PTHR30561">
    <property type="entry name" value="SMR FAMILY PROTON-DEPENDENT DRUG EFFLUX TRANSPORTER SUGE"/>
    <property type="match status" value="1"/>
</dbReference>
<keyword evidence="2" id="KW-1003">Cell membrane</keyword>
<protein>
    <submittedName>
        <fullName evidence="7">EamA-like transporter family protein</fullName>
    </submittedName>
</protein>
<gene>
    <name evidence="7" type="ORF">DCF17_09170</name>
</gene>
<keyword evidence="4 6" id="KW-1133">Transmembrane helix</keyword>
<evidence type="ECO:0000313" key="8">
    <source>
        <dbReference type="Proteomes" id="UP000249081"/>
    </source>
</evidence>
<dbReference type="InterPro" id="IPR000390">
    <property type="entry name" value="Small_drug/metabolite_transptr"/>
</dbReference>
<reference evidence="8" key="1">
    <citation type="submission" date="2018-04" db="EMBL/GenBank/DDBJ databases">
        <authorList>
            <person name="Cornet L."/>
        </authorList>
    </citation>
    <scope>NUCLEOTIDE SEQUENCE [LARGE SCALE GENOMIC DNA]</scope>
</reference>
<dbReference type="AlphaFoldDB" id="A0A2W4Y447"/>
<evidence type="ECO:0000256" key="6">
    <source>
        <dbReference type="SAM" id="Phobius"/>
    </source>
</evidence>
<name>A0A2W4Y447_9CYAN</name>
<accession>A0A2W4Y447</accession>
<keyword evidence="3 6" id="KW-0812">Transmembrane</keyword>
<dbReference type="EMBL" id="QBMN01000051">
    <property type="protein sequence ID" value="PZO42241.1"/>
    <property type="molecule type" value="Genomic_DNA"/>
</dbReference>
<keyword evidence="5 6" id="KW-0472">Membrane</keyword>
<dbReference type="InterPro" id="IPR037185">
    <property type="entry name" value="EmrE-like"/>
</dbReference>
<evidence type="ECO:0000256" key="2">
    <source>
        <dbReference type="ARBA" id="ARBA00022475"/>
    </source>
</evidence>